<dbReference type="InterPro" id="IPR015919">
    <property type="entry name" value="Cadherin-like_sf"/>
</dbReference>
<comment type="caution">
    <text evidence="3">The sequence shown here is derived from an EMBL/GenBank/DDBJ whole genome shotgun (WGS) entry which is preliminary data.</text>
</comment>
<evidence type="ECO:0000256" key="1">
    <source>
        <dbReference type="ARBA" id="ARBA00004370"/>
    </source>
</evidence>
<dbReference type="EMBL" id="CAUEEQ010040682">
    <property type="protein sequence ID" value="CAJ0955756.1"/>
    <property type="molecule type" value="Genomic_DNA"/>
</dbReference>
<evidence type="ECO:0000313" key="3">
    <source>
        <dbReference type="EMBL" id="CAJ0955756.1"/>
    </source>
</evidence>
<dbReference type="SUPFAM" id="SSF49313">
    <property type="entry name" value="Cadherin-like"/>
    <property type="match status" value="1"/>
</dbReference>
<dbReference type="Proteomes" id="UP001176940">
    <property type="component" value="Unassembled WGS sequence"/>
</dbReference>
<reference evidence="3" key="1">
    <citation type="submission" date="2023-07" db="EMBL/GenBank/DDBJ databases">
        <authorList>
            <person name="Stuckert A."/>
        </authorList>
    </citation>
    <scope>NUCLEOTIDE SEQUENCE</scope>
</reference>
<keyword evidence="2" id="KW-0472">Membrane</keyword>
<name>A0ABN9M1W0_9NEOB</name>
<dbReference type="InterPro" id="IPR013783">
    <property type="entry name" value="Ig-like_fold"/>
</dbReference>
<keyword evidence="4" id="KW-1185">Reference proteome</keyword>
<dbReference type="Gene3D" id="2.60.40.10">
    <property type="entry name" value="Immunoglobulins"/>
    <property type="match status" value="1"/>
</dbReference>
<proteinExistence type="predicted"/>
<gene>
    <name evidence="3" type="ORF">RIMI_LOCUS15241375</name>
</gene>
<organism evidence="3 4">
    <name type="scientific">Ranitomeya imitator</name>
    <name type="common">mimic poison frog</name>
    <dbReference type="NCBI Taxonomy" id="111125"/>
    <lineage>
        <taxon>Eukaryota</taxon>
        <taxon>Metazoa</taxon>
        <taxon>Chordata</taxon>
        <taxon>Craniata</taxon>
        <taxon>Vertebrata</taxon>
        <taxon>Euteleostomi</taxon>
        <taxon>Amphibia</taxon>
        <taxon>Batrachia</taxon>
        <taxon>Anura</taxon>
        <taxon>Neobatrachia</taxon>
        <taxon>Hyloidea</taxon>
        <taxon>Dendrobatidae</taxon>
        <taxon>Dendrobatinae</taxon>
        <taxon>Ranitomeya</taxon>
    </lineage>
</organism>
<sequence length="102" mass="11214">MVWDKQQPCRYGVGRAASGVGMVWDEQQQCRHGVGTSSSPIVEVGKETLPSWLHWQDDSLEGLPLDSDKGVYDISVTTFLLAPNGSFVPTSLRCLLLHRSSP</sequence>
<protein>
    <submittedName>
        <fullName evidence="3">Uncharacterized protein</fullName>
    </submittedName>
</protein>
<evidence type="ECO:0000313" key="4">
    <source>
        <dbReference type="Proteomes" id="UP001176940"/>
    </source>
</evidence>
<comment type="subcellular location">
    <subcellularLocation>
        <location evidence="1">Membrane</location>
    </subcellularLocation>
</comment>
<accession>A0ABN9M1W0</accession>
<evidence type="ECO:0000256" key="2">
    <source>
        <dbReference type="ARBA" id="ARBA00023136"/>
    </source>
</evidence>